<reference evidence="3" key="1">
    <citation type="journal article" date="2014" name="Int. J. Syst. Evol. Microbiol.">
        <title>Complete genome sequence of Corynebacterium casei LMG S-19264T (=DSM 44701T), isolated from a smear-ripened cheese.</title>
        <authorList>
            <consortium name="US DOE Joint Genome Institute (JGI-PGF)"/>
            <person name="Walter F."/>
            <person name="Albersmeier A."/>
            <person name="Kalinowski J."/>
            <person name="Ruckert C."/>
        </authorList>
    </citation>
    <scope>NUCLEOTIDE SEQUENCE</scope>
    <source>
        <strain evidence="3">JCM 13919</strain>
    </source>
</reference>
<evidence type="ECO:0000259" key="2">
    <source>
        <dbReference type="Pfam" id="PF13511"/>
    </source>
</evidence>
<proteinExistence type="predicted"/>
<dbReference type="Proteomes" id="UP000630149">
    <property type="component" value="Unassembled WGS sequence"/>
</dbReference>
<keyword evidence="4" id="KW-1185">Reference proteome</keyword>
<reference evidence="3" key="2">
    <citation type="submission" date="2020-09" db="EMBL/GenBank/DDBJ databases">
        <authorList>
            <person name="Sun Q."/>
            <person name="Ohkuma M."/>
        </authorList>
    </citation>
    <scope>NUCLEOTIDE SEQUENCE</scope>
    <source>
        <strain evidence="3">JCM 13919</strain>
    </source>
</reference>
<dbReference type="InterPro" id="IPR025392">
    <property type="entry name" value="DUF4124"/>
</dbReference>
<feature type="chain" id="PRO_5037931114" description="DUF4124 domain-containing protein" evidence="1">
    <location>
        <begin position="20"/>
        <end position="181"/>
    </location>
</feature>
<organism evidence="3 4">
    <name type="scientific">Legionella impletisoli</name>
    <dbReference type="NCBI Taxonomy" id="343510"/>
    <lineage>
        <taxon>Bacteria</taxon>
        <taxon>Pseudomonadati</taxon>
        <taxon>Pseudomonadota</taxon>
        <taxon>Gammaproteobacteria</taxon>
        <taxon>Legionellales</taxon>
        <taxon>Legionellaceae</taxon>
        <taxon>Legionella</taxon>
    </lineage>
</organism>
<evidence type="ECO:0000256" key="1">
    <source>
        <dbReference type="SAM" id="SignalP"/>
    </source>
</evidence>
<dbReference type="RefSeq" id="WP_131775419.1">
    <property type="nucleotide sequence ID" value="NZ_BMOB01000001.1"/>
</dbReference>
<dbReference type="EMBL" id="BMOB01000001">
    <property type="protein sequence ID" value="GGI76642.1"/>
    <property type="molecule type" value="Genomic_DNA"/>
</dbReference>
<dbReference type="AlphaFoldDB" id="A0A917N8L1"/>
<dbReference type="OrthoDB" id="7062774at2"/>
<sequence>MKKTLLFTFLMALSLPMQGQIYKWTDSSGTVHFTDKPRPGAEKVDLPAVQTFSSPPVEPVATPEPLQLVDEATDYKIEIVEPKNQATIRNNQGYISVMLQITPELKESDKVQILFDGSPLGEPQANTVFALKDVNRGAHSIAAQIVGGAGKVLDTSEAITVYMHRPRVGMVPQTRPAGRSP</sequence>
<feature type="signal peptide" evidence="1">
    <location>
        <begin position="1"/>
        <end position="19"/>
    </location>
</feature>
<keyword evidence="1" id="KW-0732">Signal</keyword>
<dbReference type="Pfam" id="PF13511">
    <property type="entry name" value="DUF4124"/>
    <property type="match status" value="1"/>
</dbReference>
<protein>
    <recommendedName>
        <fullName evidence="2">DUF4124 domain-containing protein</fullName>
    </recommendedName>
</protein>
<evidence type="ECO:0000313" key="4">
    <source>
        <dbReference type="Proteomes" id="UP000630149"/>
    </source>
</evidence>
<evidence type="ECO:0000313" key="3">
    <source>
        <dbReference type="EMBL" id="GGI76642.1"/>
    </source>
</evidence>
<gene>
    <name evidence="3" type="ORF">GCM10007966_01750</name>
</gene>
<name>A0A917N8L1_9GAMM</name>
<comment type="caution">
    <text evidence="3">The sequence shown here is derived from an EMBL/GenBank/DDBJ whole genome shotgun (WGS) entry which is preliminary data.</text>
</comment>
<accession>A0A917N8L1</accession>
<feature type="domain" description="DUF4124" evidence="2">
    <location>
        <begin position="10"/>
        <end position="64"/>
    </location>
</feature>